<dbReference type="EMBL" id="JBHSZI010000001">
    <property type="protein sequence ID" value="MFC7057182.1"/>
    <property type="molecule type" value="Genomic_DNA"/>
</dbReference>
<evidence type="ECO:0000313" key="2">
    <source>
        <dbReference type="EMBL" id="MFC7057182.1"/>
    </source>
</evidence>
<evidence type="ECO:0000313" key="3">
    <source>
        <dbReference type="Proteomes" id="UP001596445"/>
    </source>
</evidence>
<comment type="caution">
    <text evidence="2">The sequence shown here is derived from an EMBL/GenBank/DDBJ whole genome shotgun (WGS) entry which is preliminary data.</text>
</comment>
<dbReference type="Proteomes" id="UP001596445">
    <property type="component" value="Unassembled WGS sequence"/>
</dbReference>
<accession>A0ABD5VZE5</accession>
<gene>
    <name evidence="2" type="ORF">ACFQQG_02075</name>
</gene>
<dbReference type="RefSeq" id="WP_382186723.1">
    <property type="nucleotide sequence ID" value="NZ_JBHSZI010000001.1"/>
</dbReference>
<feature type="region of interest" description="Disordered" evidence="1">
    <location>
        <begin position="1"/>
        <end position="28"/>
    </location>
</feature>
<protein>
    <submittedName>
        <fullName evidence="2">Uncharacterized protein</fullName>
    </submittedName>
</protein>
<sequence length="37" mass="4016">MTSTPLVRDGDIYYAERAPDPEDDDIDGGAYKLVDAA</sequence>
<proteinExistence type="predicted"/>
<dbReference type="AlphaFoldDB" id="A0ABD5VZE5"/>
<keyword evidence="3" id="KW-1185">Reference proteome</keyword>
<organism evidence="2 3">
    <name type="scientific">Halovenus salina</name>
    <dbReference type="NCBI Taxonomy" id="1510225"/>
    <lineage>
        <taxon>Archaea</taxon>
        <taxon>Methanobacteriati</taxon>
        <taxon>Methanobacteriota</taxon>
        <taxon>Stenosarchaea group</taxon>
        <taxon>Halobacteria</taxon>
        <taxon>Halobacteriales</taxon>
        <taxon>Haloarculaceae</taxon>
        <taxon>Halovenus</taxon>
    </lineage>
</organism>
<reference evidence="2 3" key="1">
    <citation type="journal article" date="2019" name="Int. J. Syst. Evol. Microbiol.">
        <title>The Global Catalogue of Microorganisms (GCM) 10K type strain sequencing project: providing services to taxonomists for standard genome sequencing and annotation.</title>
        <authorList>
            <consortium name="The Broad Institute Genomics Platform"/>
            <consortium name="The Broad Institute Genome Sequencing Center for Infectious Disease"/>
            <person name="Wu L."/>
            <person name="Ma J."/>
        </authorList>
    </citation>
    <scope>NUCLEOTIDE SEQUENCE [LARGE SCALE GENOMIC DNA]</scope>
    <source>
        <strain evidence="2 3">JCM 30072</strain>
    </source>
</reference>
<name>A0ABD5VZE5_9EURY</name>
<evidence type="ECO:0000256" key="1">
    <source>
        <dbReference type="SAM" id="MobiDB-lite"/>
    </source>
</evidence>